<comment type="caution">
    <text evidence="7">The sequence shown here is derived from an EMBL/GenBank/DDBJ whole genome shotgun (WGS) entry which is preliminary data.</text>
</comment>
<dbReference type="Pfam" id="PF00072">
    <property type="entry name" value="Response_reg"/>
    <property type="match status" value="1"/>
</dbReference>
<dbReference type="Proteomes" id="UP001300012">
    <property type="component" value="Unassembled WGS sequence"/>
</dbReference>
<dbReference type="Pfam" id="PF03704">
    <property type="entry name" value="BTAD"/>
    <property type="match status" value="1"/>
</dbReference>
<keyword evidence="3" id="KW-0238">DNA-binding</keyword>
<dbReference type="PANTHER" id="PTHR35807">
    <property type="entry name" value="TRANSCRIPTIONAL REGULATOR REDD-RELATED"/>
    <property type="match status" value="1"/>
</dbReference>
<sequence>MLKAVLIDDEEIALDVLEIVLHEVGGVFVERKFLQVDEAFAYLEDTEVDLIFLDIEMPGMNGLIAAERLSLSCPGSQIIFVTAYQEYAVEAFEVNAFGYLLKPVSKERLAKTLERYQFRFRQREQVQSKPIRSSAEEELEPIGETEETSLHLNVLGSMELYDSDHSLVTWRTKKAKEMFAYLWHYDGNPVQRNRILEDMWPEHTLDRAQALFHTTLYHLRNTLKNAGFQDAVMFGDERYWMRLEGIVSDKSQLGALMHYKDGDLSVVGELVKLYRGDYLESENYAWAAARRYEIRAAYLQSLQQLLPLAGRLERESILRKLIMLEPYTEVHYRLLLKDLKEAGEGAAARNLHNLMVDRFRNELGIEISLE</sequence>
<reference evidence="7 8" key="1">
    <citation type="submission" date="2022-08" db="EMBL/GenBank/DDBJ databases">
        <title>Paenibacillus endoradicis sp. nov., Paenibacillus radicibacter sp. nov and Paenibacillus pararadicis sp. nov., three cold-adapted plant growth-promoting bacteria isolated from root of Larix gmelinii in Great Khingan.</title>
        <authorList>
            <person name="Xue H."/>
        </authorList>
    </citation>
    <scope>NUCLEOTIDE SEQUENCE [LARGE SCALE GENOMIC DNA]</scope>
    <source>
        <strain evidence="7 8">N5-1-1-5</strain>
    </source>
</reference>
<protein>
    <submittedName>
        <fullName evidence="7">Response regulator</fullName>
    </submittedName>
</protein>
<dbReference type="Gene3D" id="1.25.40.10">
    <property type="entry name" value="Tetratricopeptide repeat domain"/>
    <property type="match status" value="1"/>
</dbReference>
<organism evidence="7 8">
    <name type="scientific">Paenibacillus radicis</name>
    <name type="common">ex Xue et al. 2023</name>
    <dbReference type="NCBI Taxonomy" id="2972489"/>
    <lineage>
        <taxon>Bacteria</taxon>
        <taxon>Bacillati</taxon>
        <taxon>Bacillota</taxon>
        <taxon>Bacilli</taxon>
        <taxon>Bacillales</taxon>
        <taxon>Paenibacillaceae</taxon>
        <taxon>Paenibacillus</taxon>
    </lineage>
</organism>
<evidence type="ECO:0000313" key="7">
    <source>
        <dbReference type="EMBL" id="MCR8636514.1"/>
    </source>
</evidence>
<keyword evidence="2" id="KW-0805">Transcription regulation</keyword>
<evidence type="ECO:0000256" key="2">
    <source>
        <dbReference type="ARBA" id="ARBA00023015"/>
    </source>
</evidence>
<feature type="domain" description="Response regulatory" evidence="6">
    <location>
        <begin position="3"/>
        <end position="117"/>
    </location>
</feature>
<keyword evidence="8" id="KW-1185">Reference proteome</keyword>
<dbReference type="InterPro" id="IPR011006">
    <property type="entry name" value="CheY-like_superfamily"/>
</dbReference>
<evidence type="ECO:0000259" key="6">
    <source>
        <dbReference type="PROSITE" id="PS50110"/>
    </source>
</evidence>
<evidence type="ECO:0000256" key="1">
    <source>
        <dbReference type="ARBA" id="ARBA00023012"/>
    </source>
</evidence>
<keyword evidence="1" id="KW-0902">Two-component regulatory system</keyword>
<feature type="modified residue" description="4-aspartylphosphate" evidence="5">
    <location>
        <position position="54"/>
    </location>
</feature>
<dbReference type="SMART" id="SM00448">
    <property type="entry name" value="REC"/>
    <property type="match status" value="1"/>
</dbReference>
<dbReference type="RefSeq" id="WP_258218013.1">
    <property type="nucleotide sequence ID" value="NZ_JANQBD010000045.1"/>
</dbReference>
<dbReference type="Gene3D" id="3.40.50.2300">
    <property type="match status" value="1"/>
</dbReference>
<dbReference type="InterPro" id="IPR036388">
    <property type="entry name" value="WH-like_DNA-bd_sf"/>
</dbReference>
<keyword evidence="5" id="KW-0597">Phosphoprotein</keyword>
<dbReference type="InterPro" id="IPR016032">
    <property type="entry name" value="Sig_transdc_resp-reg_C-effctor"/>
</dbReference>
<name>A0ABT1YTK2_9BACL</name>
<evidence type="ECO:0000256" key="5">
    <source>
        <dbReference type="PROSITE-ProRule" id="PRU00169"/>
    </source>
</evidence>
<proteinExistence type="predicted"/>
<dbReference type="InterPro" id="IPR001789">
    <property type="entry name" value="Sig_transdc_resp-reg_receiver"/>
</dbReference>
<dbReference type="PROSITE" id="PS50110">
    <property type="entry name" value="RESPONSE_REGULATORY"/>
    <property type="match status" value="1"/>
</dbReference>
<gene>
    <name evidence="7" type="ORF">NV381_35595</name>
</gene>
<evidence type="ECO:0000256" key="4">
    <source>
        <dbReference type="ARBA" id="ARBA00023163"/>
    </source>
</evidence>
<dbReference type="Gene3D" id="1.10.10.10">
    <property type="entry name" value="Winged helix-like DNA-binding domain superfamily/Winged helix DNA-binding domain"/>
    <property type="match status" value="1"/>
</dbReference>
<dbReference type="InterPro" id="IPR005158">
    <property type="entry name" value="BTAD"/>
</dbReference>
<dbReference type="SUPFAM" id="SSF46894">
    <property type="entry name" value="C-terminal effector domain of the bipartite response regulators"/>
    <property type="match status" value="1"/>
</dbReference>
<dbReference type="InterPro" id="IPR011990">
    <property type="entry name" value="TPR-like_helical_dom_sf"/>
</dbReference>
<dbReference type="SUPFAM" id="SSF52172">
    <property type="entry name" value="CheY-like"/>
    <property type="match status" value="1"/>
</dbReference>
<dbReference type="InterPro" id="IPR051677">
    <property type="entry name" value="AfsR-DnrI-RedD_regulator"/>
</dbReference>
<evidence type="ECO:0000256" key="3">
    <source>
        <dbReference type="ARBA" id="ARBA00023125"/>
    </source>
</evidence>
<accession>A0ABT1YTK2</accession>
<dbReference type="EMBL" id="JANQBD010000045">
    <property type="protein sequence ID" value="MCR8636514.1"/>
    <property type="molecule type" value="Genomic_DNA"/>
</dbReference>
<evidence type="ECO:0000313" key="8">
    <source>
        <dbReference type="Proteomes" id="UP001300012"/>
    </source>
</evidence>
<dbReference type="SMART" id="SM01043">
    <property type="entry name" value="BTAD"/>
    <property type="match status" value="1"/>
</dbReference>
<keyword evidence="4" id="KW-0804">Transcription</keyword>